<dbReference type="AlphaFoldDB" id="A0A8T3DMD2"/>
<dbReference type="Proteomes" id="UP000829720">
    <property type="component" value="Unassembled WGS sequence"/>
</dbReference>
<evidence type="ECO:0008006" key="3">
    <source>
        <dbReference type="Google" id="ProtNLM"/>
    </source>
</evidence>
<dbReference type="OrthoDB" id="10072259at2759"/>
<gene>
    <name evidence="1" type="ORF">AGOR_G00086000</name>
</gene>
<dbReference type="PANTHER" id="PTHR28489">
    <property type="entry name" value="RENTINAL DEGENERATION 3-LIKE"/>
    <property type="match status" value="1"/>
</dbReference>
<name>A0A8T3DMD2_9TELE</name>
<dbReference type="PANTHER" id="PTHR28489:SF1">
    <property type="entry name" value="PROTEIN RD3"/>
    <property type="match status" value="1"/>
</dbReference>
<proteinExistence type="predicted"/>
<organism evidence="1 2">
    <name type="scientific">Albula goreensis</name>
    <dbReference type="NCBI Taxonomy" id="1534307"/>
    <lineage>
        <taxon>Eukaryota</taxon>
        <taxon>Metazoa</taxon>
        <taxon>Chordata</taxon>
        <taxon>Craniata</taxon>
        <taxon>Vertebrata</taxon>
        <taxon>Euteleostomi</taxon>
        <taxon>Actinopterygii</taxon>
        <taxon>Neopterygii</taxon>
        <taxon>Teleostei</taxon>
        <taxon>Albuliformes</taxon>
        <taxon>Albulidae</taxon>
        <taxon>Albula</taxon>
    </lineage>
</organism>
<sequence>MASWFGWGEPYHRCAQRSPADVVTDTLMLELSWQMKEAERMQRERDNEYRRLQTGVDYGWLASYPRSTYDITAGERLALEDLCAKIHPSYCGAVMLRFRQVVVENEPEVQEVSSLLRSVLMEALDRMKEEEEAKRLSRQWNNKRAMSASLMTFRSRVRINPFGSGSEVKTVSGDVERGLDKAERAKRVWSMPEFRNGKAI</sequence>
<dbReference type="EMBL" id="JAERUA010000007">
    <property type="protein sequence ID" value="KAI1897702.1"/>
    <property type="molecule type" value="Genomic_DNA"/>
</dbReference>
<dbReference type="Pfam" id="PF14473">
    <property type="entry name" value="RD3"/>
    <property type="match status" value="1"/>
</dbReference>
<reference evidence="1" key="1">
    <citation type="submission" date="2021-01" db="EMBL/GenBank/DDBJ databases">
        <authorList>
            <person name="Zahm M."/>
            <person name="Roques C."/>
            <person name="Cabau C."/>
            <person name="Klopp C."/>
            <person name="Donnadieu C."/>
            <person name="Jouanno E."/>
            <person name="Lampietro C."/>
            <person name="Louis A."/>
            <person name="Herpin A."/>
            <person name="Echchiki A."/>
            <person name="Berthelot C."/>
            <person name="Parey E."/>
            <person name="Roest-Crollius H."/>
            <person name="Braasch I."/>
            <person name="Postlethwait J."/>
            <person name="Bobe J."/>
            <person name="Montfort J."/>
            <person name="Bouchez O."/>
            <person name="Begum T."/>
            <person name="Mejri S."/>
            <person name="Adams A."/>
            <person name="Chen W.-J."/>
            <person name="Guiguen Y."/>
        </authorList>
    </citation>
    <scope>NUCLEOTIDE SEQUENCE</scope>
    <source>
        <tissue evidence="1">Blood</tissue>
    </source>
</reference>
<evidence type="ECO:0000313" key="1">
    <source>
        <dbReference type="EMBL" id="KAI1897702.1"/>
    </source>
</evidence>
<keyword evidence="2" id="KW-1185">Reference proteome</keyword>
<comment type="caution">
    <text evidence="1">The sequence shown here is derived from an EMBL/GenBank/DDBJ whole genome shotgun (WGS) entry which is preliminary data.</text>
</comment>
<dbReference type="InterPro" id="IPR028092">
    <property type="entry name" value="RD3"/>
</dbReference>
<evidence type="ECO:0000313" key="2">
    <source>
        <dbReference type="Proteomes" id="UP000829720"/>
    </source>
</evidence>
<accession>A0A8T3DMD2</accession>
<protein>
    <recommendedName>
        <fullName evidence="3">Protein RD3</fullName>
    </recommendedName>
</protein>